<sequence>MTGRLKQLLAGWLGLLLTLNSLPLLWAAEMPRDIKGHWSEAVLLRQWERGILTGERQKEGFYLRPNRPVSRAELVVVLLRNGYVLAQPLAKEPVLPGDSRGHWAAPYLAQAQVQGLLKGYPDGSFKPDRQVTRAELAVLLARLPGLPAKESGDGKKLPQDVRGHWAEEEIKRLVTAGIIQGYPDGSFQPERAASRAEVAVLLDRLWPAHTPPDQDGDGLNDGLEARLNTNAQLVDSDFDGVRDGEEGQLGIDPLRPDSDDDGLSDQEEILLQTDPRRRDSNGNGRSDGEELYPQTYYRADKPLQPAISALLPAPAIYALAVREKGTKESLALQNNPALLGSALEVIAAPRRQGSITLQADLALAAAGGAANLLVAHYRPERGQMEYFSPRILEDGRIRVEAVELAGTWYLVDRRRLGQAVSREELKERDVLLLVDASGSMGTVDKEGYRLELAADLVQRLGAADRVAIMAFTEKTELLVPLTVDKARIRAALTGIGSDGDTDLQGAVAAGIDYMLREGRPQAEKSIVLFTEGHNTRPEVLWELGEKAGSSGIRIHTLGLGVGVHGVLRDLAEASGGQYQDDWHGEELLALYPAAPAEDRDGDGLPDGEERQGLLTQYGQVIFTDPERADTDGDGLTDGEEMGISQAKPFGLTVQMAVPGYNIQSNPLFPDTDGDGLPDKEDPRPQVPDWPILVLLHGLFSDRTIWGMYKDREHIAPDSFLGYWREMGYNLEQVLAYQYPSTEHVSRVAASLAAALPVEEKKRHPYGKSYCYLLLGHSKGGLVARYVVEHSLFRGRPVLGLFTLGTPHWGWSLLSGFYNDLAPDSELFVVQEREPLKRICQPLTGKPLGVPYIPLATEYNSWTEKLVIADEEVAALKKAGDWVVGNTNALAQGIPARKRYLLRTPEKYYHWESHHNSLVWATVWQETEKILGSN</sequence>
<dbReference type="PANTHER" id="PTHR43308:SF5">
    <property type="entry name" value="S-LAYER PROTEIN _ PEPTIDOGLYCAN ENDO-BETA-N-ACETYLGLUCOSAMINIDASE"/>
    <property type="match status" value="1"/>
</dbReference>
<feature type="region of interest" description="Disordered" evidence="6">
    <location>
        <begin position="234"/>
        <end position="292"/>
    </location>
</feature>
<proteinExistence type="predicted"/>
<dbReference type="Pfam" id="PF00395">
    <property type="entry name" value="SLH"/>
    <property type="match status" value="2"/>
</dbReference>
<dbReference type="InterPro" id="IPR029058">
    <property type="entry name" value="AB_hydrolase_fold"/>
</dbReference>
<name>A0A1T4R5H9_9FIRM</name>
<dbReference type="AlphaFoldDB" id="A0A1T4R5H9"/>
<evidence type="ECO:0000256" key="3">
    <source>
        <dbReference type="ARBA" id="ARBA00022729"/>
    </source>
</evidence>
<dbReference type="PROSITE" id="PS50234">
    <property type="entry name" value="VWFA"/>
    <property type="match status" value="1"/>
</dbReference>
<comment type="subcellular location">
    <subcellularLocation>
        <location evidence="1">Secreted</location>
    </subcellularLocation>
</comment>
<dbReference type="Proteomes" id="UP000189933">
    <property type="component" value="Unassembled WGS sequence"/>
</dbReference>
<dbReference type="Pfam" id="PF13519">
    <property type="entry name" value="VWA_2"/>
    <property type="match status" value="1"/>
</dbReference>
<dbReference type="SUPFAM" id="SSF103647">
    <property type="entry name" value="TSP type-3 repeat"/>
    <property type="match status" value="2"/>
</dbReference>
<feature type="compositionally biased region" description="Acidic residues" evidence="6">
    <location>
        <begin position="258"/>
        <end position="268"/>
    </location>
</feature>
<feature type="domain" description="VWFA" evidence="7">
    <location>
        <begin position="429"/>
        <end position="617"/>
    </location>
</feature>
<dbReference type="RefSeq" id="WP_078665973.1">
    <property type="nucleotide sequence ID" value="NZ_FUXM01000025.1"/>
</dbReference>
<evidence type="ECO:0000256" key="6">
    <source>
        <dbReference type="SAM" id="MobiDB-lite"/>
    </source>
</evidence>
<evidence type="ECO:0000313" key="10">
    <source>
        <dbReference type="Proteomes" id="UP000189933"/>
    </source>
</evidence>
<dbReference type="InterPro" id="IPR051465">
    <property type="entry name" value="Cell_Envelope_Struct_Comp"/>
</dbReference>
<dbReference type="Pfam" id="PF18884">
    <property type="entry name" value="TSP3_bac"/>
    <property type="match status" value="5"/>
</dbReference>
<dbReference type="OrthoDB" id="174569at2"/>
<dbReference type="InterPro" id="IPR001119">
    <property type="entry name" value="SLH_dom"/>
</dbReference>
<feature type="domain" description="SLH" evidence="8">
    <location>
        <begin position="155"/>
        <end position="216"/>
    </location>
</feature>
<keyword evidence="4" id="KW-0677">Repeat</keyword>
<keyword evidence="2" id="KW-0964">Secreted</keyword>
<evidence type="ECO:0000256" key="2">
    <source>
        <dbReference type="ARBA" id="ARBA00022525"/>
    </source>
</evidence>
<keyword evidence="10" id="KW-1185">Reference proteome</keyword>
<protein>
    <submittedName>
        <fullName evidence="9">Mg-chelatase subunit ChlD</fullName>
    </submittedName>
</protein>
<feature type="domain" description="SLH" evidence="8">
    <location>
        <begin position="91"/>
        <end position="154"/>
    </location>
</feature>
<keyword evidence="3" id="KW-0732">Signal</keyword>
<accession>A0A1T4R5H9</accession>
<dbReference type="PROSITE" id="PS51272">
    <property type="entry name" value="SLH"/>
    <property type="match status" value="2"/>
</dbReference>
<dbReference type="SUPFAM" id="SSF53474">
    <property type="entry name" value="alpha/beta-Hydrolases"/>
    <property type="match status" value="1"/>
</dbReference>
<dbReference type="Gene3D" id="3.40.50.1820">
    <property type="entry name" value="alpha/beta hydrolase"/>
    <property type="match status" value="1"/>
</dbReference>
<evidence type="ECO:0000256" key="4">
    <source>
        <dbReference type="ARBA" id="ARBA00022737"/>
    </source>
</evidence>
<evidence type="ECO:0000259" key="7">
    <source>
        <dbReference type="PROSITE" id="PS50234"/>
    </source>
</evidence>
<keyword evidence="5" id="KW-0106">Calcium</keyword>
<evidence type="ECO:0000313" key="9">
    <source>
        <dbReference type="EMBL" id="SKA11292.1"/>
    </source>
</evidence>
<evidence type="ECO:0000256" key="5">
    <source>
        <dbReference type="ARBA" id="ARBA00022837"/>
    </source>
</evidence>
<dbReference type="GO" id="GO:0005509">
    <property type="term" value="F:calcium ion binding"/>
    <property type="evidence" value="ECO:0007669"/>
    <property type="project" value="InterPro"/>
</dbReference>
<dbReference type="EMBL" id="FUXM01000025">
    <property type="protein sequence ID" value="SKA11292.1"/>
    <property type="molecule type" value="Genomic_DNA"/>
</dbReference>
<dbReference type="InterPro" id="IPR059100">
    <property type="entry name" value="TSP3_bac"/>
</dbReference>
<dbReference type="SMART" id="SM00327">
    <property type="entry name" value="VWA"/>
    <property type="match status" value="1"/>
</dbReference>
<reference evidence="10" key="1">
    <citation type="submission" date="2017-02" db="EMBL/GenBank/DDBJ databases">
        <authorList>
            <person name="Varghese N."/>
            <person name="Submissions S."/>
        </authorList>
    </citation>
    <scope>NUCLEOTIDE SEQUENCE [LARGE SCALE GENOMIC DNA]</scope>
    <source>
        <strain evidence="10">DSM 16521</strain>
    </source>
</reference>
<dbReference type="SUPFAM" id="SSF53300">
    <property type="entry name" value="vWA-like"/>
    <property type="match status" value="1"/>
</dbReference>
<dbReference type="Gene3D" id="3.40.50.410">
    <property type="entry name" value="von Willebrand factor, type A domain"/>
    <property type="match status" value="1"/>
</dbReference>
<organism evidence="9 10">
    <name type="scientific">Carboxydocella sporoproducens DSM 16521</name>
    <dbReference type="NCBI Taxonomy" id="1121270"/>
    <lineage>
        <taxon>Bacteria</taxon>
        <taxon>Bacillati</taxon>
        <taxon>Bacillota</taxon>
        <taxon>Clostridia</taxon>
        <taxon>Eubacteriales</taxon>
        <taxon>Clostridiales Family XVI. Incertae Sedis</taxon>
        <taxon>Carboxydocella</taxon>
    </lineage>
</organism>
<gene>
    <name evidence="9" type="ORF">SAMN02745885_01939</name>
</gene>
<dbReference type="CDD" id="cd00198">
    <property type="entry name" value="vWFA"/>
    <property type="match status" value="1"/>
</dbReference>
<evidence type="ECO:0000256" key="1">
    <source>
        <dbReference type="ARBA" id="ARBA00004613"/>
    </source>
</evidence>
<dbReference type="PANTHER" id="PTHR43308">
    <property type="entry name" value="OUTER MEMBRANE PROTEIN ALPHA-RELATED"/>
    <property type="match status" value="1"/>
</dbReference>
<feature type="region of interest" description="Disordered" evidence="6">
    <location>
        <begin position="663"/>
        <end position="682"/>
    </location>
</feature>
<evidence type="ECO:0000259" key="8">
    <source>
        <dbReference type="PROSITE" id="PS51272"/>
    </source>
</evidence>
<dbReference type="InterPro" id="IPR036465">
    <property type="entry name" value="vWFA_dom_sf"/>
</dbReference>
<dbReference type="InterPro" id="IPR002035">
    <property type="entry name" value="VWF_A"/>
</dbReference>
<dbReference type="Gene3D" id="4.10.1080.10">
    <property type="entry name" value="TSP type-3 repeat"/>
    <property type="match status" value="1"/>
</dbReference>
<dbReference type="InterPro" id="IPR028974">
    <property type="entry name" value="TSP_type-3_rpt"/>
</dbReference>